<protein>
    <submittedName>
        <fullName evidence="1">Uncharacterized protein</fullName>
    </submittedName>
</protein>
<reference evidence="1 2" key="1">
    <citation type="submission" date="2021-06" db="EMBL/GenBank/DDBJ databases">
        <title>Caerostris darwini draft genome.</title>
        <authorList>
            <person name="Kono N."/>
            <person name="Arakawa K."/>
        </authorList>
    </citation>
    <scope>NUCLEOTIDE SEQUENCE [LARGE SCALE GENOMIC DNA]</scope>
</reference>
<keyword evidence="2" id="KW-1185">Reference proteome</keyword>
<organism evidence="1 2">
    <name type="scientific">Caerostris darwini</name>
    <dbReference type="NCBI Taxonomy" id="1538125"/>
    <lineage>
        <taxon>Eukaryota</taxon>
        <taxon>Metazoa</taxon>
        <taxon>Ecdysozoa</taxon>
        <taxon>Arthropoda</taxon>
        <taxon>Chelicerata</taxon>
        <taxon>Arachnida</taxon>
        <taxon>Araneae</taxon>
        <taxon>Araneomorphae</taxon>
        <taxon>Entelegynae</taxon>
        <taxon>Araneoidea</taxon>
        <taxon>Araneidae</taxon>
        <taxon>Caerostris</taxon>
    </lineage>
</organism>
<name>A0AAV4U8T1_9ARAC</name>
<gene>
    <name evidence="1" type="ORF">CDAR_618191</name>
</gene>
<evidence type="ECO:0000313" key="1">
    <source>
        <dbReference type="EMBL" id="GIY54203.1"/>
    </source>
</evidence>
<proteinExistence type="predicted"/>
<evidence type="ECO:0000313" key="2">
    <source>
        <dbReference type="Proteomes" id="UP001054837"/>
    </source>
</evidence>
<comment type="caution">
    <text evidence="1">The sequence shown here is derived from an EMBL/GenBank/DDBJ whole genome shotgun (WGS) entry which is preliminary data.</text>
</comment>
<sequence>MTLLVDKSISVKSAFSSIATIHCYIAHHMLLQAYGLHTSSQYDKKMTNLQLRQSIKVSSQDDHSCALLDIPKDISPNALVKENMKNYETCHLVWTRLKYLYFEIMETLFTSL</sequence>
<dbReference type="EMBL" id="BPLQ01010886">
    <property type="protein sequence ID" value="GIY54203.1"/>
    <property type="molecule type" value="Genomic_DNA"/>
</dbReference>
<dbReference type="AlphaFoldDB" id="A0AAV4U8T1"/>
<dbReference type="Proteomes" id="UP001054837">
    <property type="component" value="Unassembled WGS sequence"/>
</dbReference>
<accession>A0AAV4U8T1</accession>